<accession>A0A7X3FWX9</accession>
<comment type="caution">
    <text evidence="3">The sequence shown here is derived from an EMBL/GenBank/DDBJ whole genome shotgun (WGS) entry which is preliminary data.</text>
</comment>
<dbReference type="SMART" id="SM00014">
    <property type="entry name" value="acidPPc"/>
    <property type="match status" value="1"/>
</dbReference>
<feature type="transmembrane region" description="Helical" evidence="1">
    <location>
        <begin position="72"/>
        <end position="91"/>
    </location>
</feature>
<keyword evidence="4" id="KW-1185">Reference proteome</keyword>
<dbReference type="SUPFAM" id="SSF48317">
    <property type="entry name" value="Acid phosphatase/Vanadium-dependent haloperoxidase"/>
    <property type="match status" value="1"/>
</dbReference>
<evidence type="ECO:0000259" key="2">
    <source>
        <dbReference type="SMART" id="SM00014"/>
    </source>
</evidence>
<organism evidence="3 4">
    <name type="scientific">Massilia cellulosiltytica</name>
    <dbReference type="NCBI Taxonomy" id="2683234"/>
    <lineage>
        <taxon>Bacteria</taxon>
        <taxon>Pseudomonadati</taxon>
        <taxon>Pseudomonadota</taxon>
        <taxon>Betaproteobacteria</taxon>
        <taxon>Burkholderiales</taxon>
        <taxon>Oxalobacteraceae</taxon>
        <taxon>Telluria group</taxon>
        <taxon>Massilia</taxon>
    </lineage>
</organism>
<dbReference type="Gene3D" id="1.20.144.10">
    <property type="entry name" value="Phosphatidic acid phosphatase type 2/haloperoxidase"/>
    <property type="match status" value="1"/>
</dbReference>
<dbReference type="InterPro" id="IPR036938">
    <property type="entry name" value="PAP2/HPO_sf"/>
</dbReference>
<feature type="transmembrane region" description="Helical" evidence="1">
    <location>
        <begin position="103"/>
        <end position="122"/>
    </location>
</feature>
<feature type="transmembrane region" description="Helical" evidence="1">
    <location>
        <begin position="6"/>
        <end position="28"/>
    </location>
</feature>
<keyword evidence="1" id="KW-1133">Transmembrane helix</keyword>
<dbReference type="AlphaFoldDB" id="A0A7X3FWX9"/>
<name>A0A7X3FWX9_9BURK</name>
<evidence type="ECO:0000313" key="4">
    <source>
        <dbReference type="Proteomes" id="UP000443353"/>
    </source>
</evidence>
<evidence type="ECO:0000256" key="1">
    <source>
        <dbReference type="SAM" id="Phobius"/>
    </source>
</evidence>
<feature type="domain" description="Phosphatidic acid phosphatase type 2/haloperoxidase" evidence="2">
    <location>
        <begin position="21"/>
        <end position="143"/>
    </location>
</feature>
<dbReference type="Proteomes" id="UP000443353">
    <property type="component" value="Unassembled WGS sequence"/>
</dbReference>
<sequence length="222" mass="23225">MLWWSHLSALGGLNVTVLLAVGVAAWLVGARCWRLALVWCAVFGGAMLVAAASQVAFIGWGIGIRALSFTGFSGHAARAAAVFPVALFLLVERGLPRLRRGAVAVGGLLAVTVALARVQVGAHSASEALSGCVLGLGAAALFLARARAAQDCSPQPLLLALLAATILLPRADPAYSHQWLTAVALKLSGRDRVYLRNDWQPAQGPYVPPCAPDRLRFAVLCT</sequence>
<keyword evidence="1" id="KW-0812">Transmembrane</keyword>
<gene>
    <name evidence="3" type="ORF">GPY61_06035</name>
</gene>
<dbReference type="InterPro" id="IPR000326">
    <property type="entry name" value="PAP2/HPO"/>
</dbReference>
<dbReference type="RefSeq" id="WP_160407648.1">
    <property type="nucleotide sequence ID" value="NZ_WSES01000002.1"/>
</dbReference>
<evidence type="ECO:0000313" key="3">
    <source>
        <dbReference type="EMBL" id="MVW59482.1"/>
    </source>
</evidence>
<protein>
    <submittedName>
        <fullName evidence="3">Phosphatase PAP2 family protein</fullName>
    </submittedName>
</protein>
<feature type="transmembrane region" description="Helical" evidence="1">
    <location>
        <begin position="128"/>
        <end position="146"/>
    </location>
</feature>
<dbReference type="Pfam" id="PF01569">
    <property type="entry name" value="PAP2"/>
    <property type="match status" value="1"/>
</dbReference>
<keyword evidence="1" id="KW-0472">Membrane</keyword>
<dbReference type="EMBL" id="WSES01000002">
    <property type="protein sequence ID" value="MVW59482.1"/>
    <property type="molecule type" value="Genomic_DNA"/>
</dbReference>
<proteinExistence type="predicted"/>
<reference evidence="3 4" key="1">
    <citation type="submission" date="2019-12" db="EMBL/GenBank/DDBJ databases">
        <authorList>
            <person name="Li C."/>
            <person name="Zhao J."/>
        </authorList>
    </citation>
    <scope>NUCLEOTIDE SEQUENCE [LARGE SCALE GENOMIC DNA]</scope>
    <source>
        <strain evidence="3 4">NEAU-DD11</strain>
    </source>
</reference>
<feature type="transmembrane region" description="Helical" evidence="1">
    <location>
        <begin position="35"/>
        <end position="60"/>
    </location>
</feature>